<accession>A0ABT3WWE8</accession>
<proteinExistence type="predicted"/>
<protein>
    <recommendedName>
        <fullName evidence="3">NERD domain-containing protein</fullName>
    </recommendedName>
</protein>
<dbReference type="RefSeq" id="WP_267150170.1">
    <property type="nucleotide sequence ID" value="NZ_JAPMLT010000001.1"/>
</dbReference>
<evidence type="ECO:0008006" key="3">
    <source>
        <dbReference type="Google" id="ProtNLM"/>
    </source>
</evidence>
<comment type="caution">
    <text evidence="1">The sequence shown here is derived from an EMBL/GenBank/DDBJ whole genome shotgun (WGS) entry which is preliminary data.</text>
</comment>
<dbReference type="EMBL" id="JAPMLT010000001">
    <property type="protein sequence ID" value="MCX7568936.1"/>
    <property type="molecule type" value="Genomic_DNA"/>
</dbReference>
<sequence length="536" mass="61964">MNSGMKKFIKVFTTKRDLFVDKTDTDELIDRLSTVPLGTLLNVLSRMSALPLDKDAAVRDLFERNFPIAGQRAKNKYLYSHQGLLATWKWLLAYGDTNAIEEDNMPLGHAVLILLIFCIEISDAISLEDISVESVKKHMLQNYVFNQHTAGFAALARAKMIFTELPIEVGMNFPRESINFSSKFYETYGYSIQDYLGTISLITAKYQEDEDAIFSNREVDLIKLFNNAEFTKVGAKVLDSLSISLEDAKLWAIDTIDSHWNYTKFLEYPIIKLPNGRSYPIMSKLLEEQFFSQLFFRIRNCYPRNDSKFLGFMGRVFERYVQILLERAIHDSSLPYEVIQEFEYEYGAGGVKRSPDLMLRLGDKLLVIETKSRRLLLETILEGEESYIEKDIDRMVIEPIKQIHDRLSELIHGVQHSKLKGIRDIFVMSVTTGEFPTIQFIEDKITERLSSLLDMDFKGHFHLSIEEFELMSNLIGRKNGKPIFRILENKKKLFPGMSFTNFIVSTSLPNRFPKLIFEKLSESLDDFSRHFGSFTD</sequence>
<reference evidence="1 2" key="1">
    <citation type="submission" date="2022-11" db="EMBL/GenBank/DDBJ databases">
        <title>Study of microbial diversity in lake waters.</title>
        <authorList>
            <person name="Zhang J."/>
        </authorList>
    </citation>
    <scope>NUCLEOTIDE SEQUENCE [LARGE SCALE GENOMIC DNA]</scope>
    <source>
        <strain evidence="1 2">DT12</strain>
    </source>
</reference>
<evidence type="ECO:0000313" key="1">
    <source>
        <dbReference type="EMBL" id="MCX7568936.1"/>
    </source>
</evidence>
<organism evidence="1 2">
    <name type="scientific">Tumebacillus lacus</name>
    <dbReference type="NCBI Taxonomy" id="2995335"/>
    <lineage>
        <taxon>Bacteria</taxon>
        <taxon>Bacillati</taxon>
        <taxon>Bacillota</taxon>
        <taxon>Bacilli</taxon>
        <taxon>Bacillales</taxon>
        <taxon>Alicyclobacillaceae</taxon>
        <taxon>Tumebacillus</taxon>
    </lineage>
</organism>
<name>A0ABT3WWE8_9BACL</name>
<keyword evidence="2" id="KW-1185">Reference proteome</keyword>
<gene>
    <name evidence="1" type="ORF">OS242_03035</name>
</gene>
<evidence type="ECO:0000313" key="2">
    <source>
        <dbReference type="Proteomes" id="UP001208017"/>
    </source>
</evidence>
<dbReference type="Proteomes" id="UP001208017">
    <property type="component" value="Unassembled WGS sequence"/>
</dbReference>